<evidence type="ECO:0000313" key="4">
    <source>
        <dbReference type="Proteomes" id="UP001056648"/>
    </source>
</evidence>
<feature type="compositionally biased region" description="Polar residues" evidence="1">
    <location>
        <begin position="197"/>
        <end position="240"/>
    </location>
</feature>
<feature type="region of interest" description="Disordered" evidence="1">
    <location>
        <begin position="1"/>
        <end position="27"/>
    </location>
</feature>
<name>A0ABY4VWV3_9BURK</name>
<evidence type="ECO:0000256" key="2">
    <source>
        <dbReference type="SAM" id="Phobius"/>
    </source>
</evidence>
<evidence type="ECO:0008006" key="5">
    <source>
        <dbReference type="Google" id="ProtNLM"/>
    </source>
</evidence>
<feature type="compositionally biased region" description="Polar residues" evidence="1">
    <location>
        <begin position="286"/>
        <end position="301"/>
    </location>
</feature>
<evidence type="ECO:0000313" key="3">
    <source>
        <dbReference type="EMBL" id="USE81455.1"/>
    </source>
</evidence>
<feature type="region of interest" description="Disordered" evidence="1">
    <location>
        <begin position="173"/>
        <end position="301"/>
    </location>
</feature>
<feature type="region of interest" description="Disordered" evidence="1">
    <location>
        <begin position="121"/>
        <end position="143"/>
    </location>
</feature>
<keyword evidence="2" id="KW-0812">Transmembrane</keyword>
<gene>
    <name evidence="3" type="ORF">NDR89_17395</name>
</gene>
<dbReference type="Proteomes" id="UP001056648">
    <property type="component" value="Chromosome 2"/>
</dbReference>
<keyword evidence="2" id="KW-0472">Membrane</keyword>
<feature type="transmembrane region" description="Helical" evidence="2">
    <location>
        <begin position="55"/>
        <end position="75"/>
    </location>
</feature>
<accession>A0ABY4VWV3</accession>
<protein>
    <recommendedName>
        <fullName evidence="5">Transmembrane protein</fullName>
    </recommendedName>
</protein>
<dbReference type="EMBL" id="CP098736">
    <property type="protein sequence ID" value="USE81455.1"/>
    <property type="molecule type" value="Genomic_DNA"/>
</dbReference>
<feature type="compositionally biased region" description="Basic and acidic residues" evidence="1">
    <location>
        <begin position="173"/>
        <end position="184"/>
    </location>
</feature>
<dbReference type="RefSeq" id="WP_252253818.1">
    <property type="nucleotide sequence ID" value="NZ_CP098736.1"/>
</dbReference>
<organism evidence="3 4">
    <name type="scientific">Cupriavidus gilardii</name>
    <dbReference type="NCBI Taxonomy" id="82541"/>
    <lineage>
        <taxon>Bacteria</taxon>
        <taxon>Pseudomonadati</taxon>
        <taxon>Pseudomonadota</taxon>
        <taxon>Betaproteobacteria</taxon>
        <taxon>Burkholderiales</taxon>
        <taxon>Burkholderiaceae</taxon>
        <taxon>Cupriavidus</taxon>
    </lineage>
</organism>
<keyword evidence="4" id="KW-1185">Reference proteome</keyword>
<evidence type="ECO:0000256" key="1">
    <source>
        <dbReference type="SAM" id="MobiDB-lite"/>
    </source>
</evidence>
<reference evidence="3" key="1">
    <citation type="submission" date="2022-06" db="EMBL/GenBank/DDBJ databases">
        <title>Complete genome sequence and characterization of Cupriavidus gilardii QJ1 isolated from contaminating cells.</title>
        <authorList>
            <person name="Qi J."/>
        </authorList>
    </citation>
    <scope>NUCLEOTIDE SEQUENCE</scope>
    <source>
        <strain evidence="3">QJ1</strain>
    </source>
</reference>
<sequence length="301" mass="30448">MSHGDDFKGNGPPSLFGSGNADSQGPDTRILASLEGRVASHAPVKKKTPDIKRHGVFATLALLLVGAGAVAFWLGKGNDVEAPTMATVVPAESTSSAASAAPAADMQAAAAGAAASVEAPASSATIVDVSPERDADDDALDNLGKMPSGDLAAAGLGAAALAGGTALAANAAPDHDKSAADRHAKSTTVAAKDPNKKTLNQEVNKTKITASNQTATKRQHSNTATKVASRSNSNPTTVGKTKTERSRIASNNTRRVSKKPGANTGNDRDAELLAALLAPTPEEKTTTASRTRKSGTAQRSQ</sequence>
<keyword evidence="2" id="KW-1133">Transmembrane helix</keyword>
<proteinExistence type="predicted"/>